<accession>A0A1H6WPQ7</accession>
<reference evidence="1 2" key="1">
    <citation type="submission" date="2016-10" db="EMBL/GenBank/DDBJ databases">
        <authorList>
            <person name="de Groot N.N."/>
        </authorList>
    </citation>
    <scope>NUCLEOTIDE SEQUENCE [LARGE SCALE GENOMIC DNA]</scope>
    <source>
        <strain evidence="1 2">DSM 1041</strain>
    </source>
</reference>
<protein>
    <submittedName>
        <fullName evidence="1">Uncharacterized protein</fullName>
    </submittedName>
</protein>
<dbReference type="Proteomes" id="UP000199005">
    <property type="component" value="Unassembled WGS sequence"/>
</dbReference>
<sequence>MYLHREAAEKVHQNMSEVAAFNAFSRSCGSTRYSQQIKRSLPLRPVRISGHTHFLYSQLPPSSNAALRTAIPMPQRIFYKKILKINNLRKLVHAWMVVVNKSTDRMVMSICIQRYTRVQSQSTHGTARGLPVPVASRVFRNNPAFRLLPCPPRARMRVHTSIAGRFPPRKRTSPASVKRCRHVIHRFDSANGIVGDAAFCARPWGCPLVQPNRRSIKVLDLRPYPRPLCSPTSPASAKAGRFIGKPGQAYFTKVRRIFSELFKINNLYS</sequence>
<dbReference type="AlphaFoldDB" id="A0A1H6WPQ7"/>
<name>A0A1H6WPQ7_9GAMM</name>
<gene>
    <name evidence="1" type="ORF">SAMN04244579_03431</name>
</gene>
<proteinExistence type="predicted"/>
<organism evidence="1 2">
    <name type="scientific">Azotobacter beijerinckii</name>
    <dbReference type="NCBI Taxonomy" id="170623"/>
    <lineage>
        <taxon>Bacteria</taxon>
        <taxon>Pseudomonadati</taxon>
        <taxon>Pseudomonadota</taxon>
        <taxon>Gammaproteobacteria</taxon>
        <taxon>Pseudomonadales</taxon>
        <taxon>Pseudomonadaceae</taxon>
        <taxon>Azotobacter</taxon>
    </lineage>
</organism>
<dbReference type="STRING" id="170623.SAMN04244579_03431"/>
<dbReference type="EMBL" id="FNYO01000049">
    <property type="protein sequence ID" value="SEJ19021.1"/>
    <property type="molecule type" value="Genomic_DNA"/>
</dbReference>
<evidence type="ECO:0000313" key="2">
    <source>
        <dbReference type="Proteomes" id="UP000199005"/>
    </source>
</evidence>
<evidence type="ECO:0000313" key="1">
    <source>
        <dbReference type="EMBL" id="SEJ19021.1"/>
    </source>
</evidence>